<name>Q70JS5_MICAE</name>
<evidence type="ECO:0000313" key="5">
    <source>
        <dbReference type="EMBL" id="CAE11915.2"/>
    </source>
</evidence>
<dbReference type="SUPFAM" id="SSF46689">
    <property type="entry name" value="Homeodomain-like"/>
    <property type="match status" value="1"/>
</dbReference>
<dbReference type="GO" id="GO:0004803">
    <property type="term" value="F:transposase activity"/>
    <property type="evidence" value="ECO:0007669"/>
    <property type="project" value="InterPro"/>
</dbReference>
<dbReference type="GO" id="GO:0006313">
    <property type="term" value="P:DNA transposition"/>
    <property type="evidence" value="ECO:0007669"/>
    <property type="project" value="InterPro"/>
</dbReference>
<dbReference type="GO" id="GO:0003677">
    <property type="term" value="F:DNA binding"/>
    <property type="evidence" value="ECO:0007669"/>
    <property type="project" value="InterPro"/>
</dbReference>
<dbReference type="InterPro" id="IPR009057">
    <property type="entry name" value="Homeodomain-like_sf"/>
</dbReference>
<dbReference type="PANTHER" id="PTHR33293:SF1">
    <property type="entry name" value="INSERTION ELEMENT IS1 1 PROTEIN INSB-RELATED"/>
    <property type="match status" value="1"/>
</dbReference>
<dbReference type="InterPro" id="IPR005063">
    <property type="entry name" value="Transposase_27"/>
</dbReference>
<dbReference type="EMBL" id="AJ577139">
    <property type="protein sequence ID" value="CAE11915.2"/>
    <property type="molecule type" value="Genomic_DNA"/>
</dbReference>
<accession>Q70JS5</accession>
<evidence type="ECO:0000256" key="3">
    <source>
        <dbReference type="ARBA" id="ARBA00022578"/>
    </source>
</evidence>
<gene>
    <name evidence="5" type="primary">insB</name>
</gene>
<protein>
    <submittedName>
        <fullName evidence="5">Putative InsAB protein</fullName>
    </submittedName>
</protein>
<reference evidence="5" key="1">
    <citation type="journal article" date="2004" name="J. Bacteriol.">
        <title>The gas vesicle gene cluster from Microcystis aeruginosa and DNA rearrangements that lead to loss of cell buoyancy.</title>
        <authorList>
            <person name="Mlouka A."/>
            <person name="Comte K."/>
            <person name="Castets A."/>
            <person name="Bouchier C."/>
            <person name="Tandeau de Marsac N."/>
        </authorList>
    </citation>
    <scope>NUCLEOTIDE SEQUENCE</scope>
    <source>
        <strain evidence="5">PCC 7806</strain>
    </source>
</reference>
<sequence length="245" mass="28922">MQCPECQSNHINKNGHKKGKQNYICVNCGRQFIEVYEPQRGYSEEMKRECLKMYVNGLGFRAIERVKNVHHTTIMNWVKQVGELLPDYYDPQTIPDVGELDELETFVGSKKTKIWLWTAVDHFKTGILGWVLGDHSAKTFADLWKVVGQWKCHFYVTDGWKVYPNFIPDGDQIISKTYMTRVEGENTRLRHYLARLHRKTLCYSKSEQMLRHSIRLLIHYLKFEDVPVPYSNNRSYFPLNARHFA</sequence>
<keyword evidence="4" id="KW-0233">DNA recombination</keyword>
<evidence type="ECO:0000256" key="2">
    <source>
        <dbReference type="ARBA" id="ARBA00008841"/>
    </source>
</evidence>
<keyword evidence="3" id="KW-0815">Transposition</keyword>
<dbReference type="PANTHER" id="PTHR33293">
    <property type="entry name" value="INSERTION ELEMENT IS1 1 PROTEIN INSB-RELATED"/>
    <property type="match status" value="1"/>
</dbReference>
<evidence type="ECO:0000256" key="4">
    <source>
        <dbReference type="ARBA" id="ARBA00023172"/>
    </source>
</evidence>
<dbReference type="NCBIfam" id="NF033558">
    <property type="entry name" value="transpos_IS1"/>
    <property type="match status" value="1"/>
</dbReference>
<dbReference type="AlphaFoldDB" id="Q70JS5"/>
<dbReference type="InterPro" id="IPR051354">
    <property type="entry name" value="Transposase_27_IS1"/>
</dbReference>
<comment type="similarity">
    <text evidence="2">Belongs to the transposase 27 family.</text>
</comment>
<organism evidence="5">
    <name type="scientific">Microcystis aeruginosa</name>
    <dbReference type="NCBI Taxonomy" id="1126"/>
    <lineage>
        <taxon>Bacteria</taxon>
        <taxon>Bacillati</taxon>
        <taxon>Cyanobacteriota</taxon>
        <taxon>Cyanophyceae</taxon>
        <taxon>Oscillatoriophycideae</taxon>
        <taxon>Chroococcales</taxon>
        <taxon>Microcystaceae</taxon>
        <taxon>Microcystis</taxon>
    </lineage>
</organism>
<dbReference type="Pfam" id="PF03400">
    <property type="entry name" value="DDE_Tnp_IS1"/>
    <property type="match status" value="1"/>
</dbReference>
<evidence type="ECO:0000256" key="1">
    <source>
        <dbReference type="ARBA" id="ARBA00004091"/>
    </source>
</evidence>
<comment type="function">
    <text evidence="1">Absolutely required for transposition of IS1.</text>
</comment>
<proteinExistence type="inferred from homology"/>